<dbReference type="Gene3D" id="3.60.10.10">
    <property type="entry name" value="Endonuclease/exonuclease/phosphatase"/>
    <property type="match status" value="1"/>
</dbReference>
<reference evidence="2" key="3">
    <citation type="submission" date="2015-06" db="UniProtKB">
        <authorList>
            <consortium name="EnsemblMetazoa"/>
        </authorList>
    </citation>
    <scope>IDENTIFICATION</scope>
</reference>
<reference evidence="3" key="1">
    <citation type="submission" date="2012-12" db="EMBL/GenBank/DDBJ databases">
        <authorList>
            <person name="Hellsten U."/>
            <person name="Grimwood J."/>
            <person name="Chapman J.A."/>
            <person name="Shapiro H."/>
            <person name="Aerts A."/>
            <person name="Otillar R.P."/>
            <person name="Terry A.Y."/>
            <person name="Boore J.L."/>
            <person name="Simakov O."/>
            <person name="Marletaz F."/>
            <person name="Cho S.-J."/>
            <person name="Edsinger-Gonzales E."/>
            <person name="Havlak P."/>
            <person name="Kuo D.-H."/>
            <person name="Larsson T."/>
            <person name="Lv J."/>
            <person name="Arendt D."/>
            <person name="Savage R."/>
            <person name="Osoegawa K."/>
            <person name="de Jong P."/>
            <person name="Lindberg D.R."/>
            <person name="Seaver E.C."/>
            <person name="Weisblat D.A."/>
            <person name="Putnam N.H."/>
            <person name="Grigoriev I.V."/>
            <person name="Rokhsar D.S."/>
        </authorList>
    </citation>
    <scope>NUCLEOTIDE SEQUENCE</scope>
    <source>
        <strain evidence="3">I ESC-2004</strain>
    </source>
</reference>
<proteinExistence type="predicted"/>
<evidence type="ECO:0000313" key="1">
    <source>
        <dbReference type="EMBL" id="ELT92012.1"/>
    </source>
</evidence>
<sequence>MDNCDILLLQEHWYFDADLHKIAGQCDNVTVYGASGMDSSLMLYGRPFGGCAFVFRNFLKCSVTRIASSCKRLIALIVEIAGARIMMINVYMPCDTVYDVAVADMYNDVLNEIELIVDSHPQVDCVIIGGDLNVDFERNSLNKQSLLSMCDRQCLRSGLRSHVASVDFTYMNEATGSGSIIDHFLLTEDLFQKISAYSSLHRLRELELKIKIDNTLTKTVTVCKYLGVYIDQKLSWADHIQHVCIKTSRSIGIMNKVSKFLDEKTIQLQYSSLVLPYLNYGNIIWGRAAATHLSRAATSLTEACRENS</sequence>
<evidence type="ECO:0000313" key="2">
    <source>
        <dbReference type="EnsemblMetazoa" id="CapteP209336"/>
    </source>
</evidence>
<evidence type="ECO:0000313" key="3">
    <source>
        <dbReference type="Proteomes" id="UP000014760"/>
    </source>
</evidence>
<dbReference type="OrthoDB" id="7476844at2759"/>
<organism evidence="1">
    <name type="scientific">Capitella teleta</name>
    <name type="common">Polychaete worm</name>
    <dbReference type="NCBI Taxonomy" id="283909"/>
    <lineage>
        <taxon>Eukaryota</taxon>
        <taxon>Metazoa</taxon>
        <taxon>Spiralia</taxon>
        <taxon>Lophotrochozoa</taxon>
        <taxon>Annelida</taxon>
        <taxon>Polychaeta</taxon>
        <taxon>Sedentaria</taxon>
        <taxon>Scolecida</taxon>
        <taxon>Capitellidae</taxon>
        <taxon>Capitella</taxon>
    </lineage>
</organism>
<accession>R7TEU7</accession>
<keyword evidence="3" id="KW-1185">Reference proteome</keyword>
<dbReference type="EMBL" id="KB310292">
    <property type="protein sequence ID" value="ELT92012.1"/>
    <property type="molecule type" value="Genomic_DNA"/>
</dbReference>
<gene>
    <name evidence="1" type="ORF">CAPTEDRAFT_209336</name>
</gene>
<dbReference type="EMBL" id="AMQN01013551">
    <property type="status" value="NOT_ANNOTATED_CDS"/>
    <property type="molecule type" value="Genomic_DNA"/>
</dbReference>
<dbReference type="EnsemblMetazoa" id="CapteT209336">
    <property type="protein sequence ID" value="CapteP209336"/>
    <property type="gene ID" value="CapteG209336"/>
</dbReference>
<dbReference type="Proteomes" id="UP000014760">
    <property type="component" value="Unassembled WGS sequence"/>
</dbReference>
<name>R7TEU7_CAPTE</name>
<dbReference type="AlphaFoldDB" id="R7TEU7"/>
<dbReference type="SUPFAM" id="SSF56219">
    <property type="entry name" value="DNase I-like"/>
    <property type="match status" value="1"/>
</dbReference>
<dbReference type="InterPro" id="IPR036691">
    <property type="entry name" value="Endo/exonu/phosph_ase_sf"/>
</dbReference>
<protein>
    <recommendedName>
        <fullName evidence="4">Endonuclease/exonuclease/phosphatase domain-containing protein</fullName>
    </recommendedName>
</protein>
<dbReference type="HOGENOM" id="CLU_903841_0_0_1"/>
<evidence type="ECO:0008006" key="4">
    <source>
        <dbReference type="Google" id="ProtNLM"/>
    </source>
</evidence>
<reference evidence="1 3" key="2">
    <citation type="journal article" date="2013" name="Nature">
        <title>Insights into bilaterian evolution from three spiralian genomes.</title>
        <authorList>
            <person name="Simakov O."/>
            <person name="Marletaz F."/>
            <person name="Cho S.J."/>
            <person name="Edsinger-Gonzales E."/>
            <person name="Havlak P."/>
            <person name="Hellsten U."/>
            <person name="Kuo D.H."/>
            <person name="Larsson T."/>
            <person name="Lv J."/>
            <person name="Arendt D."/>
            <person name="Savage R."/>
            <person name="Osoegawa K."/>
            <person name="de Jong P."/>
            <person name="Grimwood J."/>
            <person name="Chapman J.A."/>
            <person name="Shapiro H."/>
            <person name="Aerts A."/>
            <person name="Otillar R.P."/>
            <person name="Terry A.Y."/>
            <person name="Boore J.L."/>
            <person name="Grigoriev I.V."/>
            <person name="Lindberg D.R."/>
            <person name="Seaver E.C."/>
            <person name="Weisblat D.A."/>
            <person name="Putnam N.H."/>
            <person name="Rokhsar D.S."/>
        </authorList>
    </citation>
    <scope>NUCLEOTIDE SEQUENCE</scope>
    <source>
        <strain evidence="1 3">I ESC-2004</strain>
    </source>
</reference>